<dbReference type="EMBL" id="SIHJ01000001">
    <property type="protein sequence ID" value="TWT37347.1"/>
    <property type="molecule type" value="Genomic_DNA"/>
</dbReference>
<dbReference type="RefSeq" id="WP_146564689.1">
    <property type="nucleotide sequence ID" value="NZ_SIHJ01000001.1"/>
</dbReference>
<reference evidence="5 6" key="1">
    <citation type="submission" date="2019-02" db="EMBL/GenBank/DDBJ databases">
        <title>Deep-cultivation of Planctomycetes and their phenomic and genomic characterization uncovers novel biology.</title>
        <authorList>
            <person name="Wiegand S."/>
            <person name="Jogler M."/>
            <person name="Boedeker C."/>
            <person name="Pinto D."/>
            <person name="Vollmers J."/>
            <person name="Rivas-Marin E."/>
            <person name="Kohn T."/>
            <person name="Peeters S.H."/>
            <person name="Heuer A."/>
            <person name="Rast P."/>
            <person name="Oberbeckmann S."/>
            <person name="Bunk B."/>
            <person name="Jeske O."/>
            <person name="Meyerdierks A."/>
            <person name="Storesund J.E."/>
            <person name="Kallscheuer N."/>
            <person name="Luecker S."/>
            <person name="Lage O.M."/>
            <person name="Pohl T."/>
            <person name="Merkel B.J."/>
            <person name="Hornburger P."/>
            <person name="Mueller R.-W."/>
            <person name="Bruemmer F."/>
            <person name="Labrenz M."/>
            <person name="Spormann A.M."/>
            <person name="Op Den Camp H."/>
            <person name="Overmann J."/>
            <person name="Amann R."/>
            <person name="Jetten M.S.M."/>
            <person name="Mascher T."/>
            <person name="Medema M.H."/>
            <person name="Devos D.P."/>
            <person name="Kaster A.-K."/>
            <person name="Ovreas L."/>
            <person name="Rohde M."/>
            <person name="Galperin M.Y."/>
            <person name="Jogler C."/>
        </authorList>
    </citation>
    <scope>NUCLEOTIDE SEQUENCE [LARGE SCALE GENOMIC DNA]</scope>
    <source>
        <strain evidence="5 6">KOR34</strain>
    </source>
</reference>
<dbReference type="AlphaFoldDB" id="A0A5C5VH97"/>
<keyword evidence="2" id="KW-0731">Sigma factor</keyword>
<dbReference type="Proteomes" id="UP000316714">
    <property type="component" value="Unassembled WGS sequence"/>
</dbReference>
<evidence type="ECO:0000256" key="1">
    <source>
        <dbReference type="ARBA" id="ARBA00023015"/>
    </source>
</evidence>
<evidence type="ECO:0000313" key="5">
    <source>
        <dbReference type="EMBL" id="TWT37347.1"/>
    </source>
</evidence>
<dbReference type="InterPro" id="IPR007627">
    <property type="entry name" value="RNA_pol_sigma70_r2"/>
</dbReference>
<keyword evidence="1" id="KW-0805">Transcription regulation</keyword>
<evidence type="ECO:0000256" key="2">
    <source>
        <dbReference type="ARBA" id="ARBA00023082"/>
    </source>
</evidence>
<sequence>MESHSEEAFVRCFSGERHRIYRYIFTLVPSEADAEDIFQQASITLWKKFPEFDRSREFFPWACGVAYKTVQNYRRTARRRNLVLGDEVVQRLAEEQMASPARELRRVELIKECLANL</sequence>
<dbReference type="OrthoDB" id="6383365at2"/>
<dbReference type="GO" id="GO:0006352">
    <property type="term" value="P:DNA-templated transcription initiation"/>
    <property type="evidence" value="ECO:0007669"/>
    <property type="project" value="InterPro"/>
</dbReference>
<dbReference type="PANTHER" id="PTHR43133:SF51">
    <property type="entry name" value="RNA POLYMERASE SIGMA FACTOR"/>
    <property type="match status" value="1"/>
</dbReference>
<dbReference type="Pfam" id="PF04542">
    <property type="entry name" value="Sigma70_r2"/>
    <property type="match status" value="1"/>
</dbReference>
<dbReference type="InterPro" id="IPR013325">
    <property type="entry name" value="RNA_pol_sigma_r2"/>
</dbReference>
<dbReference type="InterPro" id="IPR039425">
    <property type="entry name" value="RNA_pol_sigma-70-like"/>
</dbReference>
<dbReference type="PANTHER" id="PTHR43133">
    <property type="entry name" value="RNA POLYMERASE ECF-TYPE SIGMA FACTO"/>
    <property type="match status" value="1"/>
</dbReference>
<comment type="caution">
    <text evidence="5">The sequence shown here is derived from an EMBL/GenBank/DDBJ whole genome shotgun (WGS) entry which is preliminary data.</text>
</comment>
<feature type="domain" description="RNA polymerase sigma-70 region 2" evidence="4">
    <location>
        <begin position="17"/>
        <end position="80"/>
    </location>
</feature>
<organism evidence="5 6">
    <name type="scientific">Posidoniimonas corsicana</name>
    <dbReference type="NCBI Taxonomy" id="1938618"/>
    <lineage>
        <taxon>Bacteria</taxon>
        <taxon>Pseudomonadati</taxon>
        <taxon>Planctomycetota</taxon>
        <taxon>Planctomycetia</taxon>
        <taxon>Pirellulales</taxon>
        <taxon>Lacipirellulaceae</taxon>
        <taxon>Posidoniimonas</taxon>
    </lineage>
</organism>
<dbReference type="SUPFAM" id="SSF88946">
    <property type="entry name" value="Sigma2 domain of RNA polymerase sigma factors"/>
    <property type="match status" value="1"/>
</dbReference>
<proteinExistence type="predicted"/>
<gene>
    <name evidence="5" type="ORF">KOR34_22960</name>
</gene>
<evidence type="ECO:0000259" key="4">
    <source>
        <dbReference type="Pfam" id="PF04542"/>
    </source>
</evidence>
<accession>A0A5C5VH97</accession>
<evidence type="ECO:0000313" key="6">
    <source>
        <dbReference type="Proteomes" id="UP000316714"/>
    </source>
</evidence>
<keyword evidence="3" id="KW-0804">Transcription</keyword>
<name>A0A5C5VH97_9BACT</name>
<keyword evidence="6" id="KW-1185">Reference proteome</keyword>
<evidence type="ECO:0000256" key="3">
    <source>
        <dbReference type="ARBA" id="ARBA00023163"/>
    </source>
</evidence>
<dbReference type="Gene3D" id="1.10.1740.10">
    <property type="match status" value="1"/>
</dbReference>
<dbReference type="GO" id="GO:0016987">
    <property type="term" value="F:sigma factor activity"/>
    <property type="evidence" value="ECO:0007669"/>
    <property type="project" value="UniProtKB-KW"/>
</dbReference>
<protein>
    <submittedName>
        <fullName evidence="5">RNA polymerase sigma factor</fullName>
    </submittedName>
</protein>